<proteinExistence type="inferred from homology"/>
<dbReference type="SUPFAM" id="SSF56954">
    <property type="entry name" value="Outer membrane efflux proteins (OEP)"/>
    <property type="match status" value="1"/>
</dbReference>
<evidence type="ECO:0000256" key="3">
    <source>
        <dbReference type="SAM" id="MobiDB-lite"/>
    </source>
</evidence>
<organism evidence="4 5">
    <name type="scientific">Paraburkholderia bryophila</name>
    <dbReference type="NCBI Taxonomy" id="420952"/>
    <lineage>
        <taxon>Bacteria</taxon>
        <taxon>Pseudomonadati</taxon>
        <taxon>Pseudomonadota</taxon>
        <taxon>Betaproteobacteria</taxon>
        <taxon>Burkholderiales</taxon>
        <taxon>Burkholderiaceae</taxon>
        <taxon>Paraburkholderia</taxon>
    </lineage>
</organism>
<comment type="caution">
    <text evidence="4">The sequence shown here is derived from an EMBL/GenBank/DDBJ whole genome shotgun (WGS) entry which is preliminary data.</text>
</comment>
<dbReference type="AlphaFoldDB" id="A0A329BMG4"/>
<protein>
    <submittedName>
        <fullName evidence="4">Outer membrane protein TolC</fullName>
    </submittedName>
</protein>
<reference evidence="4 5" key="1">
    <citation type="submission" date="2018-06" db="EMBL/GenBank/DDBJ databases">
        <title>Genomic Encyclopedia of Type Strains, Phase III (KMG-III): the genomes of soil and plant-associated and newly described type strains.</title>
        <authorList>
            <person name="Whitman W."/>
        </authorList>
    </citation>
    <scope>NUCLEOTIDE SEQUENCE [LARGE SCALE GENOMIC DNA]</scope>
    <source>
        <strain evidence="4 5">LMG 23644</strain>
    </source>
</reference>
<evidence type="ECO:0000313" key="4">
    <source>
        <dbReference type="EMBL" id="RAS23469.1"/>
    </source>
</evidence>
<sequence length="584" mass="64163">MSVRRFPNPIIFRKRAAELNSSSVAVRAPRPALLVLSLAVIWLSGCAVKPSPFTDAERTQTAQADRTSMFAQQQAVSGPITLDEAMARAIRYNLDHRLKMMEEALAQKQLDLSNFDLLPKLTAQAGYTTRNHELASSSTNVFTNEQSLAPSYSTDKNDRTADLSFSWNLLDFGVSYYEAKEQADHVLVLEQRRRKVVQLMMQQVREAYWQATGAQRLRDRIGPLLDQARSALNDSRQAQRENLRAPLDTLNYQHALLDLMRQLEEIRDQLEEAKPRLAALMNLEPGKDYTLAPPEGFAVPTFDMPMDRMEETALERRPELVEASYNERISVNETHKAMAKMLPGIEFSLGTHYDSNSFLVYNAWRAAGISVSWNLLNLINVKNIKGMADAQLEVAKTQRLALSMAVLTQVHVATSELSAKRRQFDLLKQMNDVDQQILEHTHNATQANAQGKLEEIRAATGAMMSELRLYQSYGELENAYGQLLATLGLDPVPDTVKGHDLASLQQSINQEQQRWVALGHGITTGAAPVGAAGGVAVDPASAPVKAPAASTPAAAQPGAPVAVQTSAQATVQAAGPATGGVKTQ</sequence>
<name>A0A329BMG4_9BURK</name>
<dbReference type="Pfam" id="PF02321">
    <property type="entry name" value="OEP"/>
    <property type="match status" value="1"/>
</dbReference>
<dbReference type="RefSeq" id="WP_244147103.1">
    <property type="nucleotide sequence ID" value="NZ_CADFFP010000022.1"/>
</dbReference>
<comment type="similarity">
    <text evidence="1">Belongs to the outer membrane factor (OMF) (TC 1.B.17) family.</text>
</comment>
<dbReference type="Gene3D" id="1.20.1600.10">
    <property type="entry name" value="Outer membrane efflux proteins (OEP)"/>
    <property type="match status" value="1"/>
</dbReference>
<evidence type="ECO:0000313" key="5">
    <source>
        <dbReference type="Proteomes" id="UP000248918"/>
    </source>
</evidence>
<dbReference type="PANTHER" id="PTHR30203:SF29">
    <property type="entry name" value="PROTEIN CYAE"/>
    <property type="match status" value="1"/>
</dbReference>
<dbReference type="InterPro" id="IPR010131">
    <property type="entry name" value="MdtP/NodT-like"/>
</dbReference>
<dbReference type="Proteomes" id="UP000248918">
    <property type="component" value="Unassembled WGS sequence"/>
</dbReference>
<dbReference type="GO" id="GO:0015562">
    <property type="term" value="F:efflux transmembrane transporter activity"/>
    <property type="evidence" value="ECO:0007669"/>
    <property type="project" value="InterPro"/>
</dbReference>
<dbReference type="PANTHER" id="PTHR30203">
    <property type="entry name" value="OUTER MEMBRANE CATION EFFLUX PROTEIN"/>
    <property type="match status" value="1"/>
</dbReference>
<dbReference type="InterPro" id="IPR003423">
    <property type="entry name" value="OMP_efflux"/>
</dbReference>
<evidence type="ECO:0000256" key="1">
    <source>
        <dbReference type="ARBA" id="ARBA00007613"/>
    </source>
</evidence>
<evidence type="ECO:0000256" key="2">
    <source>
        <dbReference type="SAM" id="Coils"/>
    </source>
</evidence>
<feature type="region of interest" description="Disordered" evidence="3">
    <location>
        <begin position="542"/>
        <end position="584"/>
    </location>
</feature>
<gene>
    <name evidence="4" type="ORF">BX591_12075</name>
</gene>
<dbReference type="EMBL" id="QLTK01000020">
    <property type="protein sequence ID" value="RAS23469.1"/>
    <property type="molecule type" value="Genomic_DNA"/>
</dbReference>
<feature type="coiled-coil region" evidence="2">
    <location>
        <begin position="253"/>
        <end position="283"/>
    </location>
</feature>
<feature type="compositionally biased region" description="Low complexity" evidence="3">
    <location>
        <begin position="542"/>
        <end position="574"/>
    </location>
</feature>
<accession>A0A329BMG4</accession>
<keyword evidence="2" id="KW-0175">Coiled coil</keyword>